<protein>
    <submittedName>
        <fullName evidence="2">Pilus assembly protein PilM</fullName>
    </submittedName>
</protein>
<keyword evidence="3" id="KW-1185">Reference proteome</keyword>
<name>A0AAP6MMV3_9GAMM</name>
<dbReference type="SMART" id="SM00842">
    <property type="entry name" value="FtsA"/>
    <property type="match status" value="1"/>
</dbReference>
<proteinExistence type="predicted"/>
<dbReference type="InterPro" id="IPR050696">
    <property type="entry name" value="FtsA/MreB"/>
</dbReference>
<dbReference type="RefSeq" id="WP_346051495.1">
    <property type="nucleotide sequence ID" value="NZ_JAYGII010000014.1"/>
</dbReference>
<dbReference type="InterPro" id="IPR005883">
    <property type="entry name" value="PilM"/>
</dbReference>
<dbReference type="EMBL" id="JAYGII010000014">
    <property type="protein sequence ID" value="MEA5445751.1"/>
    <property type="molecule type" value="Genomic_DNA"/>
</dbReference>
<dbReference type="PIRSF" id="PIRSF019169">
    <property type="entry name" value="PilM"/>
    <property type="match status" value="1"/>
</dbReference>
<dbReference type="SUPFAM" id="SSF53067">
    <property type="entry name" value="Actin-like ATPase domain"/>
    <property type="match status" value="2"/>
</dbReference>
<dbReference type="Gene3D" id="3.30.1490.300">
    <property type="match status" value="1"/>
</dbReference>
<accession>A0AAP6MMV3</accession>
<sequence>MFSKRAKPMLGLDISTSSVKVIELSQTKAGYRVDHYAAEPMPQNAITDKVIVDVDATGDAVRKAVKRSGSRTKLAAVAIGGASVISKVITLPANLSGKEMEEQVELQADQYIPFPLEEVSYDFEVQGPSEADPDMVDVFLAATRSENVEHRQAVLEAAGLQAKVVEIESDAMENACSLLTHQMPDNGLDKTIAVVDFGATTTTFSILNDRKVAYTRDQNFGGRQLTEEIMRAYGLSFEEAGKAKKEGGLPGNYETDILEPFVDDMAQQINRSMQFYLSSHAGGGQLDQVIVCGGCAAIPGVDQMIQERLEVPTVIGNPFGEMKLSSRARAQNVEKDAPALMIACGLALRSFD</sequence>
<dbReference type="Pfam" id="PF11104">
    <property type="entry name" value="PilM_2"/>
    <property type="match status" value="1"/>
</dbReference>
<reference evidence="2 3" key="1">
    <citation type="submission" date="2023-12" db="EMBL/GenBank/DDBJ databases">
        <title>Whole-genome sequencing of halo(alkali)philic microorganisms from hypersaline lakes.</title>
        <authorList>
            <person name="Sorokin D.Y."/>
            <person name="Merkel A.Y."/>
            <person name="Messina E."/>
            <person name="Yakimov M."/>
        </authorList>
    </citation>
    <scope>NUCLEOTIDE SEQUENCE [LARGE SCALE GENOMIC DNA]</scope>
    <source>
        <strain evidence="2 3">AB-CW1</strain>
    </source>
</reference>
<feature type="domain" description="SHS2" evidence="1">
    <location>
        <begin position="9"/>
        <end position="176"/>
    </location>
</feature>
<dbReference type="NCBIfam" id="TIGR01175">
    <property type="entry name" value="pilM"/>
    <property type="match status" value="1"/>
</dbReference>
<gene>
    <name evidence="2" type="ORF">VCB98_07960</name>
</gene>
<evidence type="ECO:0000259" key="1">
    <source>
        <dbReference type="SMART" id="SM00842"/>
    </source>
</evidence>
<comment type="caution">
    <text evidence="2">The sequence shown here is derived from an EMBL/GenBank/DDBJ whole genome shotgun (WGS) entry which is preliminary data.</text>
</comment>
<dbReference type="Gene3D" id="3.30.420.40">
    <property type="match status" value="2"/>
</dbReference>
<dbReference type="CDD" id="cd24049">
    <property type="entry name" value="ASKHA_NBD_PilM"/>
    <property type="match status" value="1"/>
</dbReference>
<dbReference type="InterPro" id="IPR043129">
    <property type="entry name" value="ATPase_NBD"/>
</dbReference>
<evidence type="ECO:0000313" key="2">
    <source>
        <dbReference type="EMBL" id="MEA5445751.1"/>
    </source>
</evidence>
<dbReference type="GO" id="GO:0051301">
    <property type="term" value="P:cell division"/>
    <property type="evidence" value="ECO:0007669"/>
    <property type="project" value="InterPro"/>
</dbReference>
<dbReference type="AlphaFoldDB" id="A0AAP6MMV3"/>
<organism evidence="2 3">
    <name type="scientific">Natronospira elongata</name>
    <dbReference type="NCBI Taxonomy" id="3110268"/>
    <lineage>
        <taxon>Bacteria</taxon>
        <taxon>Pseudomonadati</taxon>
        <taxon>Pseudomonadota</taxon>
        <taxon>Gammaproteobacteria</taxon>
        <taxon>Natronospirales</taxon>
        <taxon>Natronospiraceae</taxon>
        <taxon>Natronospira</taxon>
    </lineage>
</organism>
<dbReference type="PANTHER" id="PTHR32432">
    <property type="entry name" value="CELL DIVISION PROTEIN FTSA-RELATED"/>
    <property type="match status" value="1"/>
</dbReference>
<dbReference type="Proteomes" id="UP001302316">
    <property type="component" value="Unassembled WGS sequence"/>
</dbReference>
<dbReference type="InterPro" id="IPR003494">
    <property type="entry name" value="SHS2_FtsA"/>
</dbReference>
<evidence type="ECO:0000313" key="3">
    <source>
        <dbReference type="Proteomes" id="UP001302316"/>
    </source>
</evidence>
<dbReference type="PANTHER" id="PTHR32432:SF3">
    <property type="entry name" value="ETHANOLAMINE UTILIZATION PROTEIN EUTJ"/>
    <property type="match status" value="1"/>
</dbReference>